<dbReference type="PANTHER" id="PTHR24186">
    <property type="entry name" value="PROTEIN PHOSPHATASE 1 REGULATORY SUBUNIT"/>
    <property type="match status" value="1"/>
</dbReference>
<evidence type="ECO:0000256" key="1">
    <source>
        <dbReference type="ARBA" id="ARBA00004141"/>
    </source>
</evidence>
<dbReference type="Gene3D" id="1.25.40.20">
    <property type="entry name" value="Ankyrin repeat-containing domain"/>
    <property type="match status" value="3"/>
</dbReference>
<evidence type="ECO:0000313" key="12">
    <source>
        <dbReference type="Proteomes" id="UP001164929"/>
    </source>
</evidence>
<feature type="domain" description="PGG" evidence="10">
    <location>
        <begin position="931"/>
        <end position="1048"/>
    </location>
</feature>
<dbReference type="InterPro" id="IPR002110">
    <property type="entry name" value="Ankyrin_rpt"/>
</dbReference>
<keyword evidence="12" id="KW-1185">Reference proteome</keyword>
<dbReference type="Proteomes" id="UP001164929">
    <property type="component" value="Chromosome 13"/>
</dbReference>
<reference evidence="11" key="1">
    <citation type="journal article" date="2023" name="Mol. Ecol. Resour.">
        <title>Chromosome-level genome assembly of a triploid poplar Populus alba 'Berolinensis'.</title>
        <authorList>
            <person name="Chen S."/>
            <person name="Yu Y."/>
            <person name="Wang X."/>
            <person name="Wang S."/>
            <person name="Zhang T."/>
            <person name="Zhou Y."/>
            <person name="He R."/>
            <person name="Meng N."/>
            <person name="Wang Y."/>
            <person name="Liu W."/>
            <person name="Liu Z."/>
            <person name="Liu J."/>
            <person name="Guo Q."/>
            <person name="Huang H."/>
            <person name="Sederoff R.R."/>
            <person name="Wang G."/>
            <person name="Qu G."/>
            <person name="Chen S."/>
        </authorList>
    </citation>
    <scope>NUCLEOTIDE SEQUENCE</scope>
    <source>
        <strain evidence="11">SC-2020</strain>
    </source>
</reference>
<dbReference type="PROSITE" id="PS50297">
    <property type="entry name" value="ANK_REP_REGION"/>
    <property type="match status" value="6"/>
</dbReference>
<evidence type="ECO:0000256" key="7">
    <source>
        <dbReference type="PROSITE-ProRule" id="PRU00023"/>
    </source>
</evidence>
<dbReference type="InterPro" id="IPR026961">
    <property type="entry name" value="PGG_dom"/>
</dbReference>
<gene>
    <name evidence="11" type="ORF">NC653_031631</name>
</gene>
<feature type="compositionally biased region" description="Basic and acidic residues" evidence="8">
    <location>
        <begin position="411"/>
        <end position="425"/>
    </location>
</feature>
<protein>
    <recommendedName>
        <fullName evidence="10">PGG domain-containing protein</fullName>
    </recommendedName>
</protein>
<feature type="transmembrane region" description="Helical" evidence="9">
    <location>
        <begin position="551"/>
        <end position="578"/>
    </location>
</feature>
<proteinExistence type="predicted"/>
<feature type="transmembrane region" description="Helical" evidence="9">
    <location>
        <begin position="622"/>
        <end position="641"/>
    </location>
</feature>
<accession>A0AAD6Q1W7</accession>
<evidence type="ECO:0000256" key="3">
    <source>
        <dbReference type="ARBA" id="ARBA00022737"/>
    </source>
</evidence>
<feature type="transmembrane region" description="Helical" evidence="9">
    <location>
        <begin position="1763"/>
        <end position="1785"/>
    </location>
</feature>
<keyword evidence="3" id="KW-0677">Repeat</keyword>
<evidence type="ECO:0000256" key="9">
    <source>
        <dbReference type="SAM" id="Phobius"/>
    </source>
</evidence>
<comment type="caution">
    <text evidence="11">The sequence shown here is derived from an EMBL/GenBank/DDBJ whole genome shotgun (WGS) entry which is preliminary data.</text>
</comment>
<dbReference type="Pfam" id="PF12796">
    <property type="entry name" value="Ank_2"/>
    <property type="match status" value="5"/>
</dbReference>
<feature type="domain" description="PGG" evidence="10">
    <location>
        <begin position="451"/>
        <end position="576"/>
    </location>
</feature>
<feature type="compositionally biased region" description="Basic and acidic residues" evidence="8">
    <location>
        <begin position="859"/>
        <end position="869"/>
    </location>
</feature>
<organism evidence="11 12">
    <name type="scientific">Populus alba x Populus x berolinensis</name>
    <dbReference type="NCBI Taxonomy" id="444605"/>
    <lineage>
        <taxon>Eukaryota</taxon>
        <taxon>Viridiplantae</taxon>
        <taxon>Streptophyta</taxon>
        <taxon>Embryophyta</taxon>
        <taxon>Tracheophyta</taxon>
        <taxon>Spermatophyta</taxon>
        <taxon>Magnoliopsida</taxon>
        <taxon>eudicotyledons</taxon>
        <taxon>Gunneridae</taxon>
        <taxon>Pentapetalae</taxon>
        <taxon>rosids</taxon>
        <taxon>fabids</taxon>
        <taxon>Malpighiales</taxon>
        <taxon>Salicaceae</taxon>
        <taxon>Saliceae</taxon>
        <taxon>Populus</taxon>
    </lineage>
</organism>
<evidence type="ECO:0000256" key="4">
    <source>
        <dbReference type="ARBA" id="ARBA00022989"/>
    </source>
</evidence>
<keyword evidence="4 9" id="KW-1133">Transmembrane helix</keyword>
<keyword evidence="6 9" id="KW-0472">Membrane</keyword>
<dbReference type="PROSITE" id="PS50088">
    <property type="entry name" value="ANK_REPEAT"/>
    <property type="match status" value="7"/>
</dbReference>
<feature type="repeat" description="ANK" evidence="7">
    <location>
        <begin position="1297"/>
        <end position="1329"/>
    </location>
</feature>
<dbReference type="PANTHER" id="PTHR24186:SF46">
    <property type="entry name" value="PROTEIN ACCELERATED CELL DEATH 6-LIKE"/>
    <property type="match status" value="1"/>
</dbReference>
<feature type="transmembrane region" description="Helical" evidence="9">
    <location>
        <begin position="1792"/>
        <end position="1809"/>
    </location>
</feature>
<feature type="repeat" description="ANK" evidence="7">
    <location>
        <begin position="1331"/>
        <end position="1363"/>
    </location>
</feature>
<evidence type="ECO:0000256" key="5">
    <source>
        <dbReference type="ARBA" id="ARBA00023043"/>
    </source>
</evidence>
<feature type="transmembrane region" description="Helical" evidence="9">
    <location>
        <begin position="460"/>
        <end position="478"/>
    </location>
</feature>
<dbReference type="Pfam" id="PF00023">
    <property type="entry name" value="Ank"/>
    <property type="match status" value="3"/>
</dbReference>
<evidence type="ECO:0000313" key="11">
    <source>
        <dbReference type="EMBL" id="KAJ6975861.1"/>
    </source>
</evidence>
<evidence type="ECO:0000256" key="8">
    <source>
        <dbReference type="SAM" id="MobiDB-lite"/>
    </source>
</evidence>
<dbReference type="GO" id="GO:0005886">
    <property type="term" value="C:plasma membrane"/>
    <property type="evidence" value="ECO:0007669"/>
    <property type="project" value="TreeGrafter"/>
</dbReference>
<sequence>MGTLLIKIDDEHHEPNEMMDPSLYEFVKLDSVVPFKSCVRKRSAKELQTPAGNSLLHVAVSYGSDNITSYLAETFPSLITIQNSQKDTILHLAAREGKASDTIKSLAESNPSLMRKKNTKGNTPLHDAVIKGNKELAIFLVSKDPEVAYYNNKNGRSPLYLAVENGNKKEILDDLLKTEASFPIESEDGDALPKGKSPVHAAIEQRNRDMLEKIEKAKPDLLCLTDKELGNSLHYASSRGFQEGVQFLLQKFLNGAYKRNHEGNYPIHLACKNDSVDVVKEFLKITPFPKEFLNKKGQNILHAAAENGNGNVVRYILRQEKTLVEPLLNEMDEDGNTPLHLATNHGHSVAAFVLVRDKRVDSSIVNNENLTPYDIAEKQSKIAVEQYEKTDEMLAEYRKQFDSKNSTPADKNQEHDTKKSPPKDFKLLDYYGAKSLYERFTSTQGKPPRKQETKSRIENLLVVAVLVAGVTFAGAIQMPQLRDKNNKSEHLHELNSTATASRNSTAFDSPTGSSLLDGYLCLDVWALNTSVVAAIILLWTNLNDVKFAPFAVWFSSLMVGGSIYMMCLSFFFAVSIALGGSNYGVLAITIIVVGIAFFVAQTLLYIQWILPPSVNQIIEGLVSIYVYYISFFVLVYSWRWLTDKLPDLHLLEKIAIAKPELLCLTAEKWGNSLHYASSICFLEGVRFLLKKFLNGAYETNSDGNYPIHVACKNDSVDVVKEFLKITPYPKEFLNKKGQNILHVAAENGQGNVVRYILGNDQKTVEPLLNEMDEDGNTPLHLAARHGQSMAAFVLVHDKRVENSIVNNENCTPYDVAKQQSKMAVDQYEKTDEMLAKERQQVDSKNSIPADEIQIEVNSEDVKDGKKNSTTEKSTASTGSQGKDKAVDSKDYKLLDYYGTMTTLSILYFHARPKKSLYERFTSTQGKPPRKQETKSRIENLLVVAVLVAGVTFAGAIQMPQLRDKNNSSTTTASRNNTALDSPTGSSLLDGYLCLDVWALNTSVVAAIILLWTNLNDVKFAPFAVWFSSLMVGGSIYMMCLSFFFAVSIALGGSNYGVFAIILIVVGIAFFVAQTLLYIQWILPPSVNQIIEGKLSHYVYYISFFMLVYNWRCLTSYSLPRVHKLRDLWTKPNRVQQHLAEKLVTPCGNSLLHVAKSCRLICIADSGQIIFSFAMSCVAIDIVGNSIPRDHMANKKIDSKLYECVKQDNIEEFKSRVQQHLAEKLVTPCGNSLLHVAIRYKSKNITAYLAKEIPSLITSRNDQQDTILHVAAKEGSVSHTIRNLVNSNAFLLRMTNRKGNTPLHVAVINGKKEFAEFLISRDPEVAYYRNETGRSPLYLAVENRNMNILDDLLNTEASIPTEREDGDSLGMLPQGKSPVHAAVENRIIGILQKIEAAKPELLRLHEKELGNPLHYASSTGYVEGVQFLLQKYRAGADETDQEGNYPIHLACKGGSVALLKEFLKVIPYPEEFINKKEQNILHVAAQNGHGSLIMYILEQDQKIVETLLNAMDEDGNTPLHLATQHGRPTSVFLLVRDKRVYRHPANNDDLTPYGLGRKQSKIAVERYEGTDETFAKERQHSDSNNRVEGTEMMTLSILYFHAFPWKKSFRDHFTAGTDVMGPMQQTKEETKTRIENLLVVAVLVAGVTFAGAIQLPQLRGNFNSSEHHHEFTASHKITDLYSPTGYEGALYAYLFCDVWALSLSLVASLILLRANFTDANFEIIAVGFSVIMVGLAILMMFVAFIYAVTIALLGSHDAWLKTTISGLAFTGFYALFFIVILPLGVIPPNFQEMLLHRFYYIYFLFVFYTPKRAQKTI</sequence>
<name>A0AAD6Q1W7_9ROSI</name>
<feature type="transmembrane region" description="Helical" evidence="9">
    <location>
        <begin position="585"/>
        <end position="610"/>
    </location>
</feature>
<feature type="repeat" description="ANK" evidence="7">
    <location>
        <begin position="1513"/>
        <end position="1535"/>
    </location>
</feature>
<dbReference type="Pfam" id="PF13962">
    <property type="entry name" value="PGG"/>
    <property type="match status" value="3"/>
</dbReference>
<feature type="transmembrane region" description="Helical" evidence="9">
    <location>
        <begin position="1689"/>
        <end position="1711"/>
    </location>
</feature>
<keyword evidence="2 9" id="KW-0812">Transmembrane</keyword>
<evidence type="ECO:0000259" key="10">
    <source>
        <dbReference type="Pfam" id="PF13962"/>
    </source>
</evidence>
<feature type="region of interest" description="Disordered" evidence="8">
    <location>
        <begin position="401"/>
        <end position="425"/>
    </location>
</feature>
<dbReference type="EMBL" id="JAQIZT010000013">
    <property type="protein sequence ID" value="KAJ6975861.1"/>
    <property type="molecule type" value="Genomic_DNA"/>
</dbReference>
<feature type="transmembrane region" description="Helical" evidence="9">
    <location>
        <begin position="1636"/>
        <end position="1654"/>
    </location>
</feature>
<feature type="region of interest" description="Disordered" evidence="8">
    <location>
        <begin position="837"/>
        <end position="884"/>
    </location>
</feature>
<feature type="transmembrane region" description="Helical" evidence="9">
    <location>
        <begin position="519"/>
        <end position="539"/>
    </location>
</feature>
<feature type="compositionally biased region" description="Polar residues" evidence="8">
    <location>
        <begin position="870"/>
        <end position="880"/>
    </location>
</feature>
<feature type="transmembrane region" description="Helical" evidence="9">
    <location>
        <begin position="1723"/>
        <end position="1751"/>
    </location>
</feature>
<keyword evidence="5 7" id="KW-0040">ANK repeat</keyword>
<comment type="subcellular location">
    <subcellularLocation>
        <location evidence="1">Membrane</location>
        <topology evidence="1">Multi-pass membrane protein</topology>
    </subcellularLocation>
</comment>
<evidence type="ECO:0000256" key="2">
    <source>
        <dbReference type="ARBA" id="ARBA00022692"/>
    </source>
</evidence>
<feature type="repeat" description="ANK" evidence="7">
    <location>
        <begin position="154"/>
        <end position="187"/>
    </location>
</feature>
<feature type="transmembrane region" description="Helical" evidence="9">
    <location>
        <begin position="988"/>
        <end position="1011"/>
    </location>
</feature>
<feature type="transmembrane region" description="Helical" evidence="9">
    <location>
        <begin position="1023"/>
        <end position="1049"/>
    </location>
</feature>
<feature type="transmembrane region" description="Helical" evidence="9">
    <location>
        <begin position="1055"/>
        <end position="1076"/>
    </location>
</feature>
<dbReference type="SUPFAM" id="SSF48403">
    <property type="entry name" value="Ankyrin repeat"/>
    <property type="match status" value="3"/>
</dbReference>
<dbReference type="SMART" id="SM00248">
    <property type="entry name" value="ANK"/>
    <property type="match status" value="21"/>
</dbReference>
<dbReference type="FunFam" id="1.25.40.20:FF:001212">
    <property type="entry name" value="Uncharacterized protein"/>
    <property type="match status" value="1"/>
</dbReference>
<feature type="repeat" description="ANK" evidence="7">
    <location>
        <begin position="334"/>
        <end position="367"/>
    </location>
</feature>
<evidence type="ECO:0000256" key="6">
    <source>
        <dbReference type="ARBA" id="ARBA00023136"/>
    </source>
</evidence>
<feature type="repeat" description="ANK" evidence="7">
    <location>
        <begin position="120"/>
        <end position="152"/>
    </location>
</feature>
<feature type="domain" description="PGG" evidence="10">
    <location>
        <begin position="1627"/>
        <end position="1749"/>
    </location>
</feature>
<feature type="repeat" description="ANK" evidence="7">
    <location>
        <begin position="774"/>
        <end position="795"/>
    </location>
</feature>
<feature type="transmembrane region" description="Helical" evidence="9">
    <location>
        <begin position="939"/>
        <end position="958"/>
    </location>
</feature>
<dbReference type="InterPro" id="IPR036770">
    <property type="entry name" value="Ankyrin_rpt-contain_sf"/>
</dbReference>